<dbReference type="NCBIfam" id="TIGR03519">
    <property type="entry name" value="T9SS_PorP_fam"/>
    <property type="match status" value="1"/>
</dbReference>
<dbReference type="InterPro" id="IPR019861">
    <property type="entry name" value="PorP/SprF_Bacteroidetes"/>
</dbReference>
<keyword evidence="2" id="KW-1185">Reference proteome</keyword>
<gene>
    <name evidence="1" type="ORF">KK060_08255</name>
</gene>
<organism evidence="1 2">
    <name type="scientific">Chryseosolibacter indicus</name>
    <dbReference type="NCBI Taxonomy" id="2782351"/>
    <lineage>
        <taxon>Bacteria</taxon>
        <taxon>Pseudomonadati</taxon>
        <taxon>Bacteroidota</taxon>
        <taxon>Cytophagia</taxon>
        <taxon>Cytophagales</taxon>
        <taxon>Chryseotaleaceae</taxon>
        <taxon>Chryseosolibacter</taxon>
    </lineage>
</organism>
<dbReference type="Pfam" id="PF11751">
    <property type="entry name" value="PorP_SprF"/>
    <property type="match status" value="1"/>
</dbReference>
<evidence type="ECO:0000313" key="2">
    <source>
        <dbReference type="Proteomes" id="UP000772618"/>
    </source>
</evidence>
<dbReference type="EMBL" id="JAHESD010000013">
    <property type="protein sequence ID" value="MBT1703270.1"/>
    <property type="molecule type" value="Genomic_DNA"/>
</dbReference>
<accession>A0ABS5VPA0</accession>
<name>A0ABS5VPA0_9BACT</name>
<protein>
    <submittedName>
        <fullName evidence="1">PorP/SprF family type IX secretion system membrane protein</fullName>
    </submittedName>
</protein>
<evidence type="ECO:0000313" key="1">
    <source>
        <dbReference type="EMBL" id="MBT1703270.1"/>
    </source>
</evidence>
<reference evidence="1 2" key="1">
    <citation type="submission" date="2021-05" db="EMBL/GenBank/DDBJ databases">
        <title>A Polyphasic approach of four new species of the genus Ohtaekwangia: Ohtaekwangia histidinii sp. nov., Ohtaekwangia cretensis sp. nov., Ohtaekwangia indiensis sp. nov., Ohtaekwangia reichenbachii sp. nov. from diverse environment.</title>
        <authorList>
            <person name="Octaviana S."/>
        </authorList>
    </citation>
    <scope>NUCLEOTIDE SEQUENCE [LARGE SCALE GENOMIC DNA]</scope>
    <source>
        <strain evidence="1 2">PWU20</strain>
    </source>
</reference>
<comment type="caution">
    <text evidence="1">The sequence shown here is derived from an EMBL/GenBank/DDBJ whole genome shotgun (WGS) entry which is preliminary data.</text>
</comment>
<dbReference type="Proteomes" id="UP000772618">
    <property type="component" value="Unassembled WGS sequence"/>
</dbReference>
<sequence>MLSGRSIILYAQNFPVFNSFYVNPYLYNPAEALTDYSQLFIVHRQQWTNIEGAPVMSGATFTSLMNESRAGFGGKIVNYKRGLLTTTDFLATYAYGIPLGQKNWLFLGLSGGAISNTIDVTRASNPDDPALLNFQNNNTQPAANAGFLLRAGSGLNIGLSLPQLFPVKFNNEASFSNTTVSPTDNVFFTIYYKRKVESKIVTRTKKGMRRKVKTQSATAPLELYMNYKYSKYNISQFEFLGKLNLSQYFWLGGSYKLPYGYTGNIGINTNRVVLSYSYEPNSQPEDGFSQGSHEVLLGIRFGNAKRFKRPAPVLRSVITKDPTVKHTARFQESGENPDKINESNEPVKKKFYVVVGTYGEFAKADEYKTKLIKEKFNAEVFYNAADRKYYVHVLETTKVSEAHEEIKNLRTYTKLRNARLLEVREK</sequence>
<proteinExistence type="predicted"/>